<dbReference type="SUPFAM" id="SSF101941">
    <property type="entry name" value="NAC domain"/>
    <property type="match status" value="1"/>
</dbReference>
<proteinExistence type="predicted"/>
<dbReference type="Proteomes" id="UP000326396">
    <property type="component" value="Linkage Group LG13"/>
</dbReference>
<protein>
    <recommendedName>
        <fullName evidence="3">NAC domain-containing protein</fullName>
    </recommendedName>
</protein>
<dbReference type="EMBL" id="SZYD01000005">
    <property type="protein sequence ID" value="KAD6119201.1"/>
    <property type="molecule type" value="Genomic_DNA"/>
</dbReference>
<name>A0A5N6PAK4_9ASTR</name>
<evidence type="ECO:0000313" key="1">
    <source>
        <dbReference type="EMBL" id="KAD6119201.1"/>
    </source>
</evidence>
<gene>
    <name evidence="1" type="ORF">E3N88_10472</name>
</gene>
<dbReference type="GO" id="GO:0003677">
    <property type="term" value="F:DNA binding"/>
    <property type="evidence" value="ECO:0007669"/>
    <property type="project" value="InterPro"/>
</dbReference>
<dbReference type="GO" id="GO:0006355">
    <property type="term" value="P:regulation of DNA-templated transcription"/>
    <property type="evidence" value="ECO:0007669"/>
    <property type="project" value="InterPro"/>
</dbReference>
<evidence type="ECO:0000313" key="2">
    <source>
        <dbReference type="Proteomes" id="UP000326396"/>
    </source>
</evidence>
<dbReference type="InterPro" id="IPR036093">
    <property type="entry name" value="NAC_dom_sf"/>
</dbReference>
<accession>A0A5N6PAK4</accession>
<reference evidence="1 2" key="1">
    <citation type="submission" date="2019-05" db="EMBL/GenBank/DDBJ databases">
        <title>Mikania micrantha, genome provides insights into the molecular mechanism of rapid growth.</title>
        <authorList>
            <person name="Liu B."/>
        </authorList>
    </citation>
    <scope>NUCLEOTIDE SEQUENCE [LARGE SCALE GENOMIC DNA]</scope>
    <source>
        <strain evidence="1">NLD-2019</strain>
        <tissue evidence="1">Leaf</tissue>
    </source>
</reference>
<comment type="caution">
    <text evidence="1">The sequence shown here is derived from an EMBL/GenBank/DDBJ whole genome shotgun (WGS) entry which is preliminary data.</text>
</comment>
<dbReference type="OrthoDB" id="1625833at2759"/>
<dbReference type="AlphaFoldDB" id="A0A5N6PAK4"/>
<dbReference type="Gene3D" id="2.170.150.80">
    <property type="entry name" value="NAC domain"/>
    <property type="match status" value="1"/>
</dbReference>
<sequence length="204" mass="23107">MCPSSYVSNPAEDEYWTDKAIYPGLRTTLQFDEGRASHGLKTNWLMQDYGITKKCDRNTEEKIMENKTGHPLVILEQSSEMDCILRGDYFELNDLIDPGSQSSSSANSSCLTVTSDEYFDSMALLQELDKDIIDQEMKDSYVKFNLSAPLTSTEMFTHPTTSVTPINDRNSKRSLKEASIDCKSLNISKNAFIEGKKEHKEDED</sequence>
<keyword evidence="2" id="KW-1185">Reference proteome</keyword>
<organism evidence="1 2">
    <name type="scientific">Mikania micrantha</name>
    <name type="common">bitter vine</name>
    <dbReference type="NCBI Taxonomy" id="192012"/>
    <lineage>
        <taxon>Eukaryota</taxon>
        <taxon>Viridiplantae</taxon>
        <taxon>Streptophyta</taxon>
        <taxon>Embryophyta</taxon>
        <taxon>Tracheophyta</taxon>
        <taxon>Spermatophyta</taxon>
        <taxon>Magnoliopsida</taxon>
        <taxon>eudicotyledons</taxon>
        <taxon>Gunneridae</taxon>
        <taxon>Pentapetalae</taxon>
        <taxon>asterids</taxon>
        <taxon>campanulids</taxon>
        <taxon>Asterales</taxon>
        <taxon>Asteraceae</taxon>
        <taxon>Asteroideae</taxon>
        <taxon>Heliantheae alliance</taxon>
        <taxon>Eupatorieae</taxon>
        <taxon>Mikania</taxon>
    </lineage>
</organism>
<evidence type="ECO:0008006" key="3">
    <source>
        <dbReference type="Google" id="ProtNLM"/>
    </source>
</evidence>